<feature type="region of interest" description="Disordered" evidence="1">
    <location>
        <begin position="316"/>
        <end position="359"/>
    </location>
</feature>
<feature type="domain" description="ESF1 RRM" evidence="2">
    <location>
        <begin position="59"/>
        <end position="192"/>
    </location>
</feature>
<evidence type="ECO:0000259" key="2">
    <source>
        <dbReference type="Pfam" id="PF25121"/>
    </source>
</evidence>
<feature type="region of interest" description="Disordered" evidence="1">
    <location>
        <begin position="243"/>
        <end position="273"/>
    </location>
</feature>
<keyword evidence="4" id="KW-1185">Reference proteome</keyword>
<dbReference type="Pfam" id="PF25121">
    <property type="entry name" value="RRM_ESF1"/>
    <property type="match status" value="1"/>
</dbReference>
<dbReference type="GO" id="GO:0003723">
    <property type="term" value="F:RNA binding"/>
    <property type="evidence" value="ECO:0007669"/>
    <property type="project" value="TreeGrafter"/>
</dbReference>
<dbReference type="EMBL" id="DF973264">
    <property type="protein sequence ID" value="GAU23160.1"/>
    <property type="molecule type" value="Genomic_DNA"/>
</dbReference>
<gene>
    <name evidence="3" type="ORF">TSUD_306080</name>
</gene>
<sequence>MKQKQCSKGKKNNNNNNTKKKKLISDPRYIRVHTDPRFREAPKHETKEQEEVAVIEKDTYRLAVVNMDWNYVKAVDLYVVFNSFVPPNGMIKSVAVYPTQFGLQRMKEEDIHGPVLSDNEDEKSDEDNNERLRAYQKSTMRFYHAVVECDSSTTAAHIYKECNGLEFLSSPLDLRFIPDIWEFKQEPRDVVTEVPTNYVVKDFGPRALQHSKVDFTWDDDDPLRKRTLRRKFTDEQLAQLEREDYLASDASESDDSSETDDQLNEKARKQDMYRSLVYSGNGSDEDAEHDVGQEMEVTFHSGLECLNKKLMEKKNKRSETVLEASLRKRHEKKKANKNKLKCSSDDDSDQQAIEEEDEFFMEEPCVKKRKKAQSSKNNKDKLQHMDMVVDDKASKEELELLLADDKGIETSLKGYNLKFKKGRDKMGKENVIIDEGKVPNSTYSDDPRFALRFSSDYAIDPTDPQFKRSAAYARQQLAHKDNKGQMEFSLPKVMDMYCEDSGNENMMQKDNKDKDEFSFLVKSVKMKSKQILDGKTRKDGKLQFEGVEKKRQH</sequence>
<evidence type="ECO:0000256" key="1">
    <source>
        <dbReference type="SAM" id="MobiDB-lite"/>
    </source>
</evidence>
<feature type="compositionally biased region" description="Acidic residues" evidence="1">
    <location>
        <begin position="251"/>
        <end position="262"/>
    </location>
</feature>
<dbReference type="InterPro" id="IPR056750">
    <property type="entry name" value="RRM_ESF1"/>
</dbReference>
<feature type="region of interest" description="Disordered" evidence="1">
    <location>
        <begin position="1"/>
        <end position="26"/>
    </location>
</feature>
<organism evidence="3 4">
    <name type="scientific">Trifolium subterraneum</name>
    <name type="common">Subterranean clover</name>
    <dbReference type="NCBI Taxonomy" id="3900"/>
    <lineage>
        <taxon>Eukaryota</taxon>
        <taxon>Viridiplantae</taxon>
        <taxon>Streptophyta</taxon>
        <taxon>Embryophyta</taxon>
        <taxon>Tracheophyta</taxon>
        <taxon>Spermatophyta</taxon>
        <taxon>Magnoliopsida</taxon>
        <taxon>eudicotyledons</taxon>
        <taxon>Gunneridae</taxon>
        <taxon>Pentapetalae</taxon>
        <taxon>rosids</taxon>
        <taxon>fabids</taxon>
        <taxon>Fabales</taxon>
        <taxon>Fabaceae</taxon>
        <taxon>Papilionoideae</taxon>
        <taxon>50 kb inversion clade</taxon>
        <taxon>NPAAA clade</taxon>
        <taxon>Hologalegina</taxon>
        <taxon>IRL clade</taxon>
        <taxon>Trifolieae</taxon>
        <taxon>Trifolium</taxon>
    </lineage>
</organism>
<reference evidence="4" key="1">
    <citation type="journal article" date="2017" name="Front. Plant Sci.">
        <title>Climate Clever Clovers: New Paradigm to Reduce the Environmental Footprint of Ruminants by Breeding Low Methanogenic Forages Utilizing Haplotype Variation.</title>
        <authorList>
            <person name="Kaur P."/>
            <person name="Appels R."/>
            <person name="Bayer P.E."/>
            <person name="Keeble-Gagnere G."/>
            <person name="Wang J."/>
            <person name="Hirakawa H."/>
            <person name="Shirasawa K."/>
            <person name="Vercoe P."/>
            <person name="Stefanova K."/>
            <person name="Durmic Z."/>
            <person name="Nichols P."/>
            <person name="Revell C."/>
            <person name="Isobe S.N."/>
            <person name="Edwards D."/>
            <person name="Erskine W."/>
        </authorList>
    </citation>
    <scope>NUCLEOTIDE SEQUENCE [LARGE SCALE GENOMIC DNA]</scope>
    <source>
        <strain evidence="4">cv. Daliak</strain>
    </source>
</reference>
<evidence type="ECO:0000313" key="4">
    <source>
        <dbReference type="Proteomes" id="UP000242715"/>
    </source>
</evidence>
<feature type="region of interest" description="Disordered" evidence="1">
    <location>
        <begin position="364"/>
        <end position="383"/>
    </location>
</feature>
<name>A0A2Z6MIM6_TRISU</name>
<feature type="compositionally biased region" description="Acidic residues" evidence="1">
    <location>
        <begin position="345"/>
        <end position="359"/>
    </location>
</feature>
<dbReference type="OrthoDB" id="431825at2759"/>
<feature type="compositionally biased region" description="Basic residues" evidence="1">
    <location>
        <begin position="1"/>
        <end position="11"/>
    </location>
</feature>
<feature type="compositionally biased region" description="Basic and acidic residues" evidence="1">
    <location>
        <begin position="263"/>
        <end position="272"/>
    </location>
</feature>
<dbReference type="InterPro" id="IPR039754">
    <property type="entry name" value="Esf1"/>
</dbReference>
<protein>
    <recommendedName>
        <fullName evidence="2">ESF1 RRM domain-containing protein</fullName>
    </recommendedName>
</protein>
<dbReference type="AlphaFoldDB" id="A0A2Z6MIM6"/>
<dbReference type="PANTHER" id="PTHR12202">
    <property type="entry name" value="ESF1 HOMOLOG"/>
    <property type="match status" value="1"/>
</dbReference>
<proteinExistence type="predicted"/>
<feature type="region of interest" description="Disordered" evidence="1">
    <location>
        <begin position="531"/>
        <end position="553"/>
    </location>
</feature>
<accession>A0A2Z6MIM6</accession>
<dbReference type="GO" id="GO:0006364">
    <property type="term" value="P:rRNA processing"/>
    <property type="evidence" value="ECO:0007669"/>
    <property type="project" value="InterPro"/>
</dbReference>
<feature type="compositionally biased region" description="Basic residues" evidence="1">
    <location>
        <begin position="327"/>
        <end position="340"/>
    </location>
</feature>
<evidence type="ECO:0000313" key="3">
    <source>
        <dbReference type="EMBL" id="GAU23160.1"/>
    </source>
</evidence>
<dbReference type="PANTHER" id="PTHR12202:SF0">
    <property type="entry name" value="ESF1 HOMOLOG"/>
    <property type="match status" value="1"/>
</dbReference>
<dbReference type="Proteomes" id="UP000242715">
    <property type="component" value="Unassembled WGS sequence"/>
</dbReference>